<dbReference type="Pfam" id="PF00651">
    <property type="entry name" value="BTB"/>
    <property type="match status" value="1"/>
</dbReference>
<proteinExistence type="predicted"/>
<comment type="function">
    <text evidence="4">Probable substrate-specific adapter of an E3 ubiquitin-protein ligase complex which mediates the ubiquitination and subsequent proteasomal degradation of target proteins. May have a role in synapse differentiation and growth.</text>
</comment>
<dbReference type="Pfam" id="PF07707">
    <property type="entry name" value="BACK"/>
    <property type="match status" value="1"/>
</dbReference>
<dbReference type="Gene3D" id="2.120.10.80">
    <property type="entry name" value="Kelch-type beta propeller"/>
    <property type="match status" value="1"/>
</dbReference>
<keyword evidence="3" id="KW-0677">Repeat</keyword>
<dbReference type="InterPro" id="IPR017096">
    <property type="entry name" value="BTB-kelch_protein"/>
</dbReference>
<dbReference type="SMART" id="SM00225">
    <property type="entry name" value="BTB"/>
    <property type="match status" value="1"/>
</dbReference>
<dbReference type="Pfam" id="PF01344">
    <property type="entry name" value="Kelch_1"/>
    <property type="match status" value="1"/>
</dbReference>
<dbReference type="PANTHER" id="PTHR45632">
    <property type="entry name" value="LD33804P"/>
    <property type="match status" value="1"/>
</dbReference>
<dbReference type="GO" id="GO:0003779">
    <property type="term" value="F:actin binding"/>
    <property type="evidence" value="ECO:0007669"/>
    <property type="project" value="UniProtKB-KW"/>
</dbReference>
<dbReference type="EMBL" id="QKKF02028236">
    <property type="protein sequence ID" value="RZF35453.1"/>
    <property type="molecule type" value="Genomic_DNA"/>
</dbReference>
<evidence type="ECO:0000256" key="1">
    <source>
        <dbReference type="ARBA" id="ARBA00013699"/>
    </source>
</evidence>
<dbReference type="Gene3D" id="3.30.710.10">
    <property type="entry name" value="Potassium Channel Kv1.1, Chain A"/>
    <property type="match status" value="1"/>
</dbReference>
<evidence type="ECO:0000256" key="4">
    <source>
        <dbReference type="ARBA" id="ARBA00043912"/>
    </source>
</evidence>
<keyword evidence="7" id="KW-1185">Reference proteome</keyword>
<keyword evidence="2" id="KW-0880">Kelch repeat</keyword>
<evidence type="ECO:0000313" key="6">
    <source>
        <dbReference type="EMBL" id="RZF35453.1"/>
    </source>
</evidence>
<comment type="caution">
    <text evidence="6">The sequence shown here is derived from an EMBL/GenBank/DDBJ whole genome shotgun (WGS) entry which is preliminary data.</text>
</comment>
<evidence type="ECO:0000259" key="5">
    <source>
        <dbReference type="PROSITE" id="PS50097"/>
    </source>
</evidence>
<accession>A0A482WPM0</accession>
<reference evidence="6 7" key="1">
    <citation type="journal article" date="2017" name="Gigascience">
        <title>Genome sequence of the small brown planthopper, Laodelphax striatellus.</title>
        <authorList>
            <person name="Zhu J."/>
            <person name="Jiang F."/>
            <person name="Wang X."/>
            <person name="Yang P."/>
            <person name="Bao Y."/>
            <person name="Zhao W."/>
            <person name="Wang W."/>
            <person name="Lu H."/>
            <person name="Wang Q."/>
            <person name="Cui N."/>
            <person name="Li J."/>
            <person name="Chen X."/>
            <person name="Luo L."/>
            <person name="Yu J."/>
            <person name="Kang L."/>
            <person name="Cui F."/>
        </authorList>
    </citation>
    <scope>NUCLEOTIDE SEQUENCE [LARGE SCALE GENOMIC DNA]</scope>
    <source>
        <strain evidence="6">Lst14</strain>
    </source>
</reference>
<protein>
    <recommendedName>
        <fullName evidence="1">Kelch-like protein diablo</fullName>
    </recommendedName>
</protein>
<dbReference type="SMART" id="SM00875">
    <property type="entry name" value="BACK"/>
    <property type="match status" value="1"/>
</dbReference>
<dbReference type="SUPFAM" id="SSF54695">
    <property type="entry name" value="POZ domain"/>
    <property type="match status" value="1"/>
</dbReference>
<dbReference type="InParanoid" id="A0A482WPM0"/>
<organism evidence="6 7">
    <name type="scientific">Laodelphax striatellus</name>
    <name type="common">Small brown planthopper</name>
    <name type="synonym">Delphax striatella</name>
    <dbReference type="NCBI Taxonomy" id="195883"/>
    <lineage>
        <taxon>Eukaryota</taxon>
        <taxon>Metazoa</taxon>
        <taxon>Ecdysozoa</taxon>
        <taxon>Arthropoda</taxon>
        <taxon>Hexapoda</taxon>
        <taxon>Insecta</taxon>
        <taxon>Pterygota</taxon>
        <taxon>Neoptera</taxon>
        <taxon>Paraneoptera</taxon>
        <taxon>Hemiptera</taxon>
        <taxon>Auchenorrhyncha</taxon>
        <taxon>Fulgoroidea</taxon>
        <taxon>Delphacidae</taxon>
        <taxon>Criomorphinae</taxon>
        <taxon>Laodelphax</taxon>
    </lineage>
</organism>
<dbReference type="InterPro" id="IPR000210">
    <property type="entry name" value="BTB/POZ_dom"/>
</dbReference>
<dbReference type="UniPathway" id="UPA00143"/>
<dbReference type="AlphaFoldDB" id="A0A482WPM0"/>
<name>A0A482WPM0_LAOST</name>
<dbReference type="PANTHER" id="PTHR45632:SF3">
    <property type="entry name" value="KELCH-LIKE PROTEIN 32"/>
    <property type="match status" value="1"/>
</dbReference>
<dbReference type="FunCoup" id="A0A482WPM0">
    <property type="interactions" value="404"/>
</dbReference>
<evidence type="ECO:0000313" key="7">
    <source>
        <dbReference type="Proteomes" id="UP000291343"/>
    </source>
</evidence>
<dbReference type="Pfam" id="PF24681">
    <property type="entry name" value="Kelch_KLHDC2_KLHL20_DRC7"/>
    <property type="match status" value="1"/>
</dbReference>
<feature type="domain" description="BTB" evidence="5">
    <location>
        <begin position="56"/>
        <end position="123"/>
    </location>
</feature>
<dbReference type="SUPFAM" id="SSF117281">
    <property type="entry name" value="Kelch motif"/>
    <property type="match status" value="1"/>
</dbReference>
<dbReference type="InterPro" id="IPR011705">
    <property type="entry name" value="BACK"/>
</dbReference>
<sequence>MVRVKDFGRRRCGVGGGSGEGRGGSGQSLNYEFESPSHTGTLLTGLNALRAKGLLLDVTLITEGQAFQAHRVVLASVSDYFRAMFTDAMRESRLSEICVGGVPAAGMRLLLDYAYSSRLSLNLDNIQDVLAAASHIQVVAVVEACSNYLQTQLDLENCVDIATLSETYSLEGLRSVVYRFMSSHLVELAQSADFCRLSKMQLEHLLACDLPVNCSEADVLAVTLQWIDINLSTLSAGQRAHWAQRLLRRVHLSEVPVETVVRMEQCDAALKRLLCAELLRQTKMAAPPPHSPPLPSPHSSSLLNSRGMELAVVKVGGFGIGGITNEITYFLPSTNKWRHLTSIPHVEQCNYGTAVLDNDLYVVGGCFNQSLQENIHPFGFRYNPMEDLWSTMAPMEQERCRFSLTVVGGRLWAVGGASEEGGGGAMGGDGGEGEEGQEGGCACECYSPLDDCWDLVTPLPAARTQHAAAAYGHHLYVSGGLDRDTALCSVWRLDTVTGEWEPRAGMLTPRVDHTMVRVGERMLVCGGWYEDVETGNRVLVDTVDCYRLDEDAWHTVTRVPTPRYHAGIVAVHSTIYFIGGFHSDAMFDRATAVIECYNLDTDEWTTGEKYPADVWEHTCVTLYIPRCRDDMEVMPSPPTS</sequence>
<dbReference type="SMART" id="SM00612">
    <property type="entry name" value="Kelch"/>
    <property type="match status" value="6"/>
</dbReference>
<dbReference type="PROSITE" id="PS50097">
    <property type="entry name" value="BTB"/>
    <property type="match status" value="1"/>
</dbReference>
<dbReference type="PIRSF" id="PIRSF037037">
    <property type="entry name" value="Kelch-like_protein_gigaxonin"/>
    <property type="match status" value="1"/>
</dbReference>
<dbReference type="Gene3D" id="1.25.40.420">
    <property type="match status" value="1"/>
</dbReference>
<dbReference type="CDD" id="cd14733">
    <property type="entry name" value="BACK"/>
    <property type="match status" value="1"/>
</dbReference>
<gene>
    <name evidence="6" type="ORF">LSTR_LSTR013111</name>
</gene>
<evidence type="ECO:0000256" key="2">
    <source>
        <dbReference type="ARBA" id="ARBA00022441"/>
    </source>
</evidence>
<dbReference type="GO" id="GO:0016567">
    <property type="term" value="P:protein ubiquitination"/>
    <property type="evidence" value="ECO:0007669"/>
    <property type="project" value="UniProtKB-UniPathway"/>
</dbReference>
<dbReference type="InterPro" id="IPR015915">
    <property type="entry name" value="Kelch-typ_b-propeller"/>
</dbReference>
<dbReference type="Proteomes" id="UP000291343">
    <property type="component" value="Unassembled WGS sequence"/>
</dbReference>
<dbReference type="InterPro" id="IPR011333">
    <property type="entry name" value="SKP1/BTB/POZ_sf"/>
</dbReference>
<dbReference type="InterPro" id="IPR006652">
    <property type="entry name" value="Kelch_1"/>
</dbReference>
<dbReference type="OrthoDB" id="45365at2759"/>
<dbReference type="SMR" id="A0A482WPM0"/>
<evidence type="ECO:0000256" key="3">
    <source>
        <dbReference type="ARBA" id="ARBA00022737"/>
    </source>
</evidence>
<dbReference type="STRING" id="195883.A0A482WPM0"/>